<gene>
    <name evidence="5" type="ORF">SAY87_003161</name>
</gene>
<feature type="region of interest" description="Disordered" evidence="3">
    <location>
        <begin position="312"/>
        <end position="374"/>
    </location>
</feature>
<dbReference type="InterPro" id="IPR012677">
    <property type="entry name" value="Nucleotide-bd_a/b_plait_sf"/>
</dbReference>
<accession>A0AAN7QKX0</accession>
<dbReference type="EMBL" id="JAXIOK010000006">
    <property type="protein sequence ID" value="KAK4768020.1"/>
    <property type="molecule type" value="Genomic_DNA"/>
</dbReference>
<dbReference type="PANTHER" id="PTHR23204">
    <property type="entry name" value="CLEAVAGE AND POLYADENYLATION SPECIFIC FACTOR"/>
    <property type="match status" value="1"/>
</dbReference>
<dbReference type="InterPro" id="IPR034772">
    <property type="entry name" value="CPSF6/7"/>
</dbReference>
<dbReference type="GO" id="GO:0005634">
    <property type="term" value="C:nucleus"/>
    <property type="evidence" value="ECO:0007669"/>
    <property type="project" value="UniProtKB-SubCell"/>
</dbReference>
<evidence type="ECO:0000256" key="3">
    <source>
        <dbReference type="SAM" id="MobiDB-lite"/>
    </source>
</evidence>
<feature type="compositionally biased region" description="Gly residues" evidence="3">
    <location>
        <begin position="357"/>
        <end position="374"/>
    </location>
</feature>
<sequence length="689" mass="74304">MDDDEEYRKVEDQVDHLHRNETISAVAEEGFLIDEDDDYEDLYNDVNVGENFLQSMRKDEDVGFRNLPVEETKTVPPPPPPMVAHATSTEVVGAGGVGGDSFNQNQGFYDGEVKGLSESGPVATGGSGWMRVELAPQRPNKVSEAENVNANTNAPSGPQGLVKHPDGFAGASVNPVNAGPVGGTGSLPSQSGIRNINHAGGSSIITAVPTGSGAANGDGGGTTMLFVGDLHWWTTDAELEAELCKYGQVKEVKFFDEKASGKSKGYCQVEFFNPTSATACKEGMDGHVFNGKACVVAFASPASIRRMGDAQMNRNQQNSQPSVAGLGRRGQNDMGPKTSGNIPSSGTFQGGDNNRGFGRGIWGRGNSQGMGNRGALGPMRSRGAGMGGRDLMGNGFGQGMGGALPLMHPPSLMGPGFDPAFGGPMGRLGGYGGFPGAPVPPYSGLLPPFPHMGGVGMPGVAPHVNPAIFGRGPMGGMGMLPGPGIDGPNIGMWPGNSMGGWGVDDHGGGRAGESSYGEEAASDHKYGEVTHVRGGWPNSSKENGRDAERDQSGSSDRRYPDDREVANERDSPREKEMDHDREQSEMRHRDDRDYGRERDRDYDRDRERSRDRGRDRDRDRAREREQERHKEERDRYSDHHRFRDSERSDGYEKGRSSRTLSKSRLSQEDEHRSRSRDVDYGKKRNLTSE</sequence>
<dbReference type="CDD" id="cd12372">
    <property type="entry name" value="RRM_CFIm68_CFIm59"/>
    <property type="match status" value="1"/>
</dbReference>
<feature type="compositionally biased region" description="Basic and acidic residues" evidence="3">
    <location>
        <begin position="542"/>
        <end position="655"/>
    </location>
</feature>
<dbReference type="Proteomes" id="UP001345219">
    <property type="component" value="Chromosome 3"/>
</dbReference>
<dbReference type="Gene3D" id="3.30.70.330">
    <property type="match status" value="1"/>
</dbReference>
<feature type="compositionally biased region" description="Basic and acidic residues" evidence="3">
    <location>
        <begin position="521"/>
        <end position="531"/>
    </location>
</feature>
<name>A0AAN7QKX0_9MYRT</name>
<dbReference type="SMART" id="SM00360">
    <property type="entry name" value="RRM"/>
    <property type="match status" value="1"/>
</dbReference>
<reference evidence="5 6" key="1">
    <citation type="journal article" date="2023" name="Hortic Res">
        <title>Pangenome of water caltrop reveals structural variations and asymmetric subgenome divergence after allopolyploidization.</title>
        <authorList>
            <person name="Zhang X."/>
            <person name="Chen Y."/>
            <person name="Wang L."/>
            <person name="Yuan Y."/>
            <person name="Fang M."/>
            <person name="Shi L."/>
            <person name="Lu R."/>
            <person name="Comes H.P."/>
            <person name="Ma Y."/>
            <person name="Chen Y."/>
            <person name="Huang G."/>
            <person name="Zhou Y."/>
            <person name="Zheng Z."/>
            <person name="Qiu Y."/>
        </authorList>
    </citation>
    <scope>NUCLEOTIDE SEQUENCE [LARGE SCALE GENOMIC DNA]</scope>
    <source>
        <tissue evidence="5">Roots</tissue>
    </source>
</reference>
<dbReference type="GO" id="GO:0003723">
    <property type="term" value="F:RNA binding"/>
    <property type="evidence" value="ECO:0007669"/>
    <property type="project" value="UniProtKB-UniRule"/>
</dbReference>
<feature type="domain" description="RRM" evidence="4">
    <location>
        <begin position="223"/>
        <end position="301"/>
    </location>
</feature>
<keyword evidence="2" id="KW-0694">RNA-binding</keyword>
<proteinExistence type="inferred from homology"/>
<evidence type="ECO:0000313" key="5">
    <source>
        <dbReference type="EMBL" id="KAK4768020.1"/>
    </source>
</evidence>
<feature type="compositionally biased region" description="Polar residues" evidence="3">
    <location>
        <begin position="338"/>
        <end position="352"/>
    </location>
</feature>
<feature type="compositionally biased region" description="Basic and acidic residues" evidence="3">
    <location>
        <begin position="665"/>
        <end position="682"/>
    </location>
</feature>
<evidence type="ECO:0000259" key="4">
    <source>
        <dbReference type="PROSITE" id="PS50102"/>
    </source>
</evidence>
<dbReference type="GO" id="GO:0006397">
    <property type="term" value="P:mRNA processing"/>
    <property type="evidence" value="ECO:0007669"/>
    <property type="project" value="UniProtKB-KW"/>
</dbReference>
<comment type="caution">
    <text evidence="5">The sequence shown here is derived from an EMBL/GenBank/DDBJ whole genome shotgun (WGS) entry which is preliminary data.</text>
</comment>
<dbReference type="SUPFAM" id="SSF54928">
    <property type="entry name" value="RNA-binding domain, RBD"/>
    <property type="match status" value="1"/>
</dbReference>
<dbReference type="InterPro" id="IPR000504">
    <property type="entry name" value="RRM_dom"/>
</dbReference>
<dbReference type="AlphaFoldDB" id="A0AAN7QKX0"/>
<dbReference type="PROSITE" id="PS50102">
    <property type="entry name" value="RRM"/>
    <property type="match status" value="1"/>
</dbReference>
<keyword evidence="6" id="KW-1185">Reference proteome</keyword>
<dbReference type="Pfam" id="PF00076">
    <property type="entry name" value="RRM_1"/>
    <property type="match status" value="1"/>
</dbReference>
<evidence type="ECO:0000256" key="2">
    <source>
        <dbReference type="PROSITE-ProRule" id="PRU00176"/>
    </source>
</evidence>
<evidence type="ECO:0000256" key="1">
    <source>
        <dbReference type="ARBA" id="ARBA00006265"/>
    </source>
</evidence>
<feature type="region of interest" description="Disordered" evidence="3">
    <location>
        <begin position="501"/>
        <end position="689"/>
    </location>
</feature>
<organism evidence="5 6">
    <name type="scientific">Trapa incisa</name>
    <dbReference type="NCBI Taxonomy" id="236973"/>
    <lineage>
        <taxon>Eukaryota</taxon>
        <taxon>Viridiplantae</taxon>
        <taxon>Streptophyta</taxon>
        <taxon>Embryophyta</taxon>
        <taxon>Tracheophyta</taxon>
        <taxon>Spermatophyta</taxon>
        <taxon>Magnoliopsida</taxon>
        <taxon>eudicotyledons</taxon>
        <taxon>Gunneridae</taxon>
        <taxon>Pentapetalae</taxon>
        <taxon>rosids</taxon>
        <taxon>malvids</taxon>
        <taxon>Myrtales</taxon>
        <taxon>Lythraceae</taxon>
        <taxon>Trapa</taxon>
    </lineage>
</organism>
<dbReference type="InterPro" id="IPR035979">
    <property type="entry name" value="RBD_domain_sf"/>
</dbReference>
<feature type="compositionally biased region" description="Polar residues" evidence="3">
    <location>
        <begin position="312"/>
        <end position="322"/>
    </location>
</feature>
<evidence type="ECO:0000313" key="6">
    <source>
        <dbReference type="Proteomes" id="UP001345219"/>
    </source>
</evidence>
<protein>
    <recommendedName>
        <fullName evidence="4">RRM domain-containing protein</fullName>
    </recommendedName>
</protein>
<comment type="similarity">
    <text evidence="1">Belongs to the RRM CPSF6/7 family.</text>
</comment>